<dbReference type="EMBL" id="VTRV01000117">
    <property type="protein sequence ID" value="TZF88132.1"/>
    <property type="molecule type" value="Genomic_DNA"/>
</dbReference>
<feature type="region of interest" description="Disordered" evidence="10">
    <location>
        <begin position="39"/>
        <end position="75"/>
    </location>
</feature>
<keyword evidence="2 9" id="KW-0813">Transport</keyword>
<proteinExistence type="inferred from homology"/>
<gene>
    <name evidence="9 11" type="primary">tatA</name>
    <name evidence="11" type="ORF">FW784_10320</name>
</gene>
<reference evidence="11 12" key="1">
    <citation type="submission" date="2019-08" db="EMBL/GenBank/DDBJ databases">
        <title>Draft genome sequence of Lysobacter sp. UKS-15.</title>
        <authorList>
            <person name="Im W.-T."/>
        </authorList>
    </citation>
    <scope>NUCLEOTIDE SEQUENCE [LARGE SCALE GENOMIC DNA]</scope>
    <source>
        <strain evidence="11 12">UKS-15</strain>
    </source>
</reference>
<comment type="subcellular location">
    <subcellularLocation>
        <location evidence="1 9">Cell membrane</location>
        <topology evidence="1 9">Single-pass membrane protein</topology>
    </subcellularLocation>
</comment>
<dbReference type="InterPro" id="IPR006312">
    <property type="entry name" value="TatA/E"/>
</dbReference>
<evidence type="ECO:0000256" key="3">
    <source>
        <dbReference type="ARBA" id="ARBA00022475"/>
    </source>
</evidence>
<comment type="function">
    <text evidence="9">Part of the twin-arginine translocation (Tat) system that transports large folded proteins containing a characteristic twin-arginine motif in their signal peptide across membranes. TatA could form the protein-conducting channel of the Tat system.</text>
</comment>
<evidence type="ECO:0000313" key="11">
    <source>
        <dbReference type="EMBL" id="TZF88132.1"/>
    </source>
</evidence>
<dbReference type="Proteomes" id="UP000323164">
    <property type="component" value="Unassembled WGS sequence"/>
</dbReference>
<evidence type="ECO:0000256" key="9">
    <source>
        <dbReference type="HAMAP-Rule" id="MF_00236"/>
    </source>
</evidence>
<evidence type="ECO:0000256" key="5">
    <source>
        <dbReference type="ARBA" id="ARBA00022927"/>
    </source>
</evidence>
<keyword evidence="12" id="KW-1185">Reference proteome</keyword>
<evidence type="ECO:0000256" key="7">
    <source>
        <dbReference type="ARBA" id="ARBA00023010"/>
    </source>
</evidence>
<dbReference type="Pfam" id="PF02416">
    <property type="entry name" value="TatA_B_E"/>
    <property type="match status" value="1"/>
</dbReference>
<evidence type="ECO:0000256" key="1">
    <source>
        <dbReference type="ARBA" id="ARBA00004162"/>
    </source>
</evidence>
<name>A0A5D8Z200_9GAMM</name>
<dbReference type="GO" id="GO:0008320">
    <property type="term" value="F:protein transmembrane transporter activity"/>
    <property type="evidence" value="ECO:0007669"/>
    <property type="project" value="UniProtKB-UniRule"/>
</dbReference>
<dbReference type="Gene3D" id="1.20.5.3310">
    <property type="match status" value="1"/>
</dbReference>
<evidence type="ECO:0000256" key="2">
    <source>
        <dbReference type="ARBA" id="ARBA00022448"/>
    </source>
</evidence>
<keyword evidence="4 9" id="KW-0812">Transmembrane</keyword>
<comment type="subunit">
    <text evidence="9">The Tat system comprises two distinct complexes: a TatABC complex, containing multiple copies of TatA, TatB and TatC subunits, and a separate TatA complex, containing only TatA subunits. Substrates initially bind to the TatABC complex, which probably triggers association of the separate TatA complex to form the active translocon.</text>
</comment>
<dbReference type="GO" id="GO:0043953">
    <property type="term" value="P:protein transport by the Tat complex"/>
    <property type="evidence" value="ECO:0007669"/>
    <property type="project" value="UniProtKB-UniRule"/>
</dbReference>
<dbReference type="HAMAP" id="MF_00236">
    <property type="entry name" value="TatA_E"/>
    <property type="match status" value="1"/>
</dbReference>
<keyword evidence="8 9" id="KW-0472">Membrane</keyword>
<evidence type="ECO:0000313" key="12">
    <source>
        <dbReference type="Proteomes" id="UP000323164"/>
    </source>
</evidence>
<dbReference type="PANTHER" id="PTHR42982">
    <property type="entry name" value="SEC-INDEPENDENT PROTEIN TRANSLOCASE PROTEIN TATA"/>
    <property type="match status" value="1"/>
</dbReference>
<dbReference type="AlphaFoldDB" id="A0A5D8Z200"/>
<dbReference type="RefSeq" id="WP_149353262.1">
    <property type="nucleotide sequence ID" value="NZ_VTRV01000117.1"/>
</dbReference>
<dbReference type="GO" id="GO:0033281">
    <property type="term" value="C:TAT protein transport complex"/>
    <property type="evidence" value="ECO:0007669"/>
    <property type="project" value="UniProtKB-UniRule"/>
</dbReference>
<protein>
    <recommendedName>
        <fullName evidence="9">Sec-independent protein translocase protein TatA</fullName>
    </recommendedName>
</protein>
<evidence type="ECO:0000256" key="10">
    <source>
        <dbReference type="SAM" id="MobiDB-lite"/>
    </source>
</evidence>
<accession>A0A5D8Z200</accession>
<sequence length="75" mass="8450">MFGLSAGHLIVLLIIVVLIFGTSRLKTAGKDLGDAVRGFKQGLHGDEEPRLRDERRTDDLDVRSRDTSDTDRDRR</sequence>
<comment type="similarity">
    <text evidence="9">Belongs to the TatA/E family.</text>
</comment>
<dbReference type="PANTHER" id="PTHR42982:SF1">
    <property type="entry name" value="SEC-INDEPENDENT PROTEIN TRANSLOCASE PROTEIN TATA"/>
    <property type="match status" value="1"/>
</dbReference>
<keyword evidence="7 9" id="KW-0811">Translocation</keyword>
<comment type="caution">
    <text evidence="11">The sequence shown here is derived from an EMBL/GenBank/DDBJ whole genome shotgun (WGS) entry which is preliminary data.</text>
</comment>
<feature type="compositionally biased region" description="Basic and acidic residues" evidence="10">
    <location>
        <begin position="43"/>
        <end position="75"/>
    </location>
</feature>
<organism evidence="11 12">
    <name type="scientific">Cognatilysobacter lacus</name>
    <dbReference type="NCBI Taxonomy" id="1643323"/>
    <lineage>
        <taxon>Bacteria</taxon>
        <taxon>Pseudomonadati</taxon>
        <taxon>Pseudomonadota</taxon>
        <taxon>Gammaproteobacteria</taxon>
        <taxon>Lysobacterales</taxon>
        <taxon>Lysobacteraceae</taxon>
        <taxon>Cognatilysobacter</taxon>
    </lineage>
</organism>
<evidence type="ECO:0000256" key="8">
    <source>
        <dbReference type="ARBA" id="ARBA00023136"/>
    </source>
</evidence>
<evidence type="ECO:0000256" key="4">
    <source>
        <dbReference type="ARBA" id="ARBA00022692"/>
    </source>
</evidence>
<keyword evidence="3 9" id="KW-1003">Cell membrane</keyword>
<keyword evidence="5 9" id="KW-0653">Protein transport</keyword>
<feature type="transmembrane region" description="Helical" evidence="9">
    <location>
        <begin position="6"/>
        <end position="23"/>
    </location>
</feature>
<dbReference type="InterPro" id="IPR003369">
    <property type="entry name" value="TatA/B/E"/>
</dbReference>
<evidence type="ECO:0000256" key="6">
    <source>
        <dbReference type="ARBA" id="ARBA00022989"/>
    </source>
</evidence>
<dbReference type="NCBIfam" id="TIGR01411">
    <property type="entry name" value="tatAE"/>
    <property type="match status" value="1"/>
</dbReference>
<keyword evidence="6 9" id="KW-1133">Transmembrane helix</keyword>